<dbReference type="RefSeq" id="WP_127759186.1">
    <property type="nucleotide sequence ID" value="NZ_CP026095.1"/>
</dbReference>
<dbReference type="GO" id="GO:0050660">
    <property type="term" value="F:flavin adenine dinucleotide binding"/>
    <property type="evidence" value="ECO:0007669"/>
    <property type="project" value="InterPro"/>
</dbReference>
<evidence type="ECO:0000256" key="2">
    <source>
        <dbReference type="ARBA" id="ARBA00006337"/>
    </source>
</evidence>
<dbReference type="AlphaFoldDB" id="A0A3Q9RKR8"/>
<name>A0A3Q9RKR8_9BACI</name>
<comment type="similarity">
    <text evidence="2">Belongs to the UPF0053 family.</text>
</comment>
<dbReference type="KEGG" id="pasa:BAOM_0902"/>
<dbReference type="InterPro" id="IPR044751">
    <property type="entry name" value="Ion_transp-like_CBS"/>
</dbReference>
<organism evidence="9 10">
    <name type="scientific">Peribacillus asahii</name>
    <dbReference type="NCBI Taxonomy" id="228899"/>
    <lineage>
        <taxon>Bacteria</taxon>
        <taxon>Bacillati</taxon>
        <taxon>Bacillota</taxon>
        <taxon>Bacilli</taxon>
        <taxon>Bacillales</taxon>
        <taxon>Bacillaceae</taxon>
        <taxon>Peribacillus</taxon>
    </lineage>
</organism>
<gene>
    <name evidence="9" type="ORF">BAOM_0902</name>
</gene>
<dbReference type="OrthoDB" id="9798188at2"/>
<evidence type="ECO:0000256" key="6">
    <source>
        <dbReference type="ARBA" id="ARBA00022989"/>
    </source>
</evidence>
<dbReference type="PROSITE" id="PS51846">
    <property type="entry name" value="CNNM"/>
    <property type="match status" value="1"/>
</dbReference>
<evidence type="ECO:0000256" key="7">
    <source>
        <dbReference type="ARBA" id="ARBA00023122"/>
    </source>
</evidence>
<dbReference type="EMBL" id="CP026095">
    <property type="protein sequence ID" value="AZV41513.1"/>
    <property type="molecule type" value="Genomic_DNA"/>
</dbReference>
<dbReference type="CDD" id="cd04590">
    <property type="entry name" value="CBS_pair_CorC_HlyC_assoc"/>
    <property type="match status" value="1"/>
</dbReference>
<dbReference type="SMART" id="SM01091">
    <property type="entry name" value="CorC_HlyC"/>
    <property type="match status" value="1"/>
</dbReference>
<evidence type="ECO:0000313" key="10">
    <source>
        <dbReference type="Proteomes" id="UP000283095"/>
    </source>
</evidence>
<dbReference type="SMART" id="SM00116">
    <property type="entry name" value="CBS"/>
    <property type="match status" value="2"/>
</dbReference>
<dbReference type="Gene3D" id="3.10.580.10">
    <property type="entry name" value="CBS-domain"/>
    <property type="match status" value="1"/>
</dbReference>
<dbReference type="InterPro" id="IPR046342">
    <property type="entry name" value="CBS_dom_sf"/>
</dbReference>
<accession>A0A3Q9RKR8</accession>
<keyword evidence="6" id="KW-1133">Transmembrane helix</keyword>
<evidence type="ECO:0000256" key="3">
    <source>
        <dbReference type="ARBA" id="ARBA00022475"/>
    </source>
</evidence>
<dbReference type="Pfam" id="PF01595">
    <property type="entry name" value="CNNM"/>
    <property type="match status" value="1"/>
</dbReference>
<dbReference type="SUPFAM" id="SSF54631">
    <property type="entry name" value="CBS-domain pair"/>
    <property type="match status" value="1"/>
</dbReference>
<dbReference type="PROSITE" id="PS51371">
    <property type="entry name" value="CBS"/>
    <property type="match status" value="2"/>
</dbReference>
<evidence type="ECO:0000256" key="5">
    <source>
        <dbReference type="ARBA" id="ARBA00022737"/>
    </source>
</evidence>
<dbReference type="InterPro" id="IPR002550">
    <property type="entry name" value="CNNM"/>
</dbReference>
<dbReference type="Gene3D" id="3.30.465.10">
    <property type="match status" value="1"/>
</dbReference>
<protein>
    <submittedName>
        <fullName evidence="9">Membrane protein</fullName>
    </submittedName>
</protein>
<keyword evidence="3" id="KW-1003">Cell membrane</keyword>
<keyword evidence="7" id="KW-0129">CBS domain</keyword>
<comment type="subcellular location">
    <subcellularLocation>
        <location evidence="1">Cell membrane</location>
        <topology evidence="1">Multi-pass membrane protein</topology>
    </subcellularLocation>
</comment>
<dbReference type="Proteomes" id="UP000283095">
    <property type="component" value="Chromosome"/>
</dbReference>
<dbReference type="FunFam" id="3.10.580.10:FF:000002">
    <property type="entry name" value="Magnesium/cobalt efflux protein CorC"/>
    <property type="match status" value="1"/>
</dbReference>
<evidence type="ECO:0000256" key="4">
    <source>
        <dbReference type="ARBA" id="ARBA00022692"/>
    </source>
</evidence>
<dbReference type="PANTHER" id="PTHR43099:SF2">
    <property type="entry name" value="UPF0053 PROTEIN YRKA"/>
    <property type="match status" value="1"/>
</dbReference>
<proteinExistence type="inferred from homology"/>
<dbReference type="GO" id="GO:0005886">
    <property type="term" value="C:plasma membrane"/>
    <property type="evidence" value="ECO:0007669"/>
    <property type="project" value="UniProtKB-SubCell"/>
</dbReference>
<keyword evidence="5" id="KW-0677">Repeat</keyword>
<keyword evidence="8" id="KW-0472">Membrane</keyword>
<reference evidence="9 10" key="1">
    <citation type="submission" date="2018-01" db="EMBL/GenBank/DDBJ databases">
        <title>Bacillus asahii Genome sequencing and assembly.</title>
        <authorList>
            <person name="Jiang H."/>
            <person name="Feng Y."/>
            <person name="Zhao F."/>
            <person name="Lin X."/>
        </authorList>
    </citation>
    <scope>NUCLEOTIDE SEQUENCE [LARGE SCALE GENOMIC DNA]</scope>
    <source>
        <strain evidence="9 10">OM18</strain>
    </source>
</reference>
<evidence type="ECO:0000256" key="8">
    <source>
        <dbReference type="ARBA" id="ARBA00023136"/>
    </source>
</evidence>
<keyword evidence="4" id="KW-0812">Transmembrane</keyword>
<dbReference type="InterPro" id="IPR005170">
    <property type="entry name" value="Transptr-assoc_dom"/>
</dbReference>
<dbReference type="PANTHER" id="PTHR43099">
    <property type="entry name" value="UPF0053 PROTEIN YRKA"/>
    <property type="match status" value="1"/>
</dbReference>
<dbReference type="InterPro" id="IPR036318">
    <property type="entry name" value="FAD-bd_PCMH-like_sf"/>
</dbReference>
<dbReference type="Pfam" id="PF03471">
    <property type="entry name" value="CorC_HlyC"/>
    <property type="match status" value="1"/>
</dbReference>
<dbReference type="InterPro" id="IPR016169">
    <property type="entry name" value="FAD-bd_PCMH_sub2"/>
</dbReference>
<dbReference type="InterPro" id="IPR051676">
    <property type="entry name" value="UPF0053_domain"/>
</dbReference>
<evidence type="ECO:0000256" key="1">
    <source>
        <dbReference type="ARBA" id="ARBA00004651"/>
    </source>
</evidence>
<evidence type="ECO:0000313" key="9">
    <source>
        <dbReference type="EMBL" id="AZV41513.1"/>
    </source>
</evidence>
<dbReference type="Pfam" id="PF00571">
    <property type="entry name" value="CBS"/>
    <property type="match status" value="2"/>
</dbReference>
<dbReference type="InterPro" id="IPR000644">
    <property type="entry name" value="CBS_dom"/>
</dbReference>
<sequence>MDTFNLILVILLIALTAFFVASEFSIIRVRSSRIDQLIEEGNKNAMAAKKVISNLDEYLSATQLGITISALGLGWLGEPTVLHLIKPWFDLLHIPAQAAEILSFVIAFSLITFLNVVVGELAPKTVAIQKAEQVTLLLAKPLLFFHKIAFPFIWLLNHSARAVVKMLGFKQTNENEAHSEEELRFILSDSYENGEINQSEFKYVSNIFEFDDRLAKEIMVPRTEILTISKDEILEDFVNMAKQERYTRYPVVEGDKDHVIGLVNLKEVFADLIKKQDNRFNKIETYTRPIIRVMENIPIHDLLLKMQKERIHMAIVMDEYGGTAGLVTVEDILEEIVGEIRDEFDNDEVPSIQVLSDGHYILDAKLLVKEVNDLLDLEIDDEDIDTIGGWILTENYDVSLGDIIQKQDFAFKVIEMEDHTIKFIEVQKVKQPILQADNQLEES</sequence>
<dbReference type="SUPFAM" id="SSF56176">
    <property type="entry name" value="FAD-binding/transporter-associated domain-like"/>
    <property type="match status" value="1"/>
</dbReference>